<keyword evidence="1" id="KW-0812">Transmembrane</keyword>
<dbReference type="Proteomes" id="UP001163203">
    <property type="component" value="Chromosome"/>
</dbReference>
<keyword evidence="1" id="KW-0472">Membrane</keyword>
<sequence length="322" mass="34475">MSTTTPFPEPTPDEVQRGLTELEQHLATHAPTDPGSARVVEPVQGETKRVATLRAEVAEAHRLLALQDDEAPLLVESPKVRRRRKQGQQAARLHALAQSPALLAWQAARWRLVLTVAAFVALTLALGWSTAGVQVFAAEGAPAWSPSWCFAWLVEPFLSLALLTVVAARAFLATRGRPLDHPTLRKIEALFLGLTLGMNAWPHLPWTAPHFTVSGLVLHLLGPVVAVAVVTALPIIWRAFAELDHARPAGAGEGVTPLTYRANTPTAPAAATGAARALVERARELIRAGRLPTEPSANKVRAALGCGMDDARHVRDALRGAA</sequence>
<organism evidence="2 3">
    <name type="scientific">Amycolatopsis cynarae</name>
    <dbReference type="NCBI Taxonomy" id="2995223"/>
    <lineage>
        <taxon>Bacteria</taxon>
        <taxon>Bacillati</taxon>
        <taxon>Actinomycetota</taxon>
        <taxon>Actinomycetes</taxon>
        <taxon>Pseudonocardiales</taxon>
        <taxon>Pseudonocardiaceae</taxon>
        <taxon>Amycolatopsis</taxon>
    </lineage>
</organism>
<keyword evidence="3" id="KW-1185">Reference proteome</keyword>
<protein>
    <submittedName>
        <fullName evidence="2">Conjugal transfer protein TraI</fullName>
    </submittedName>
</protein>
<dbReference type="EMBL" id="CP113836">
    <property type="protein sequence ID" value="WAL65603.1"/>
    <property type="molecule type" value="Genomic_DNA"/>
</dbReference>
<dbReference type="RefSeq" id="WP_268755752.1">
    <property type="nucleotide sequence ID" value="NZ_CP113836.1"/>
</dbReference>
<keyword evidence="1" id="KW-1133">Transmembrane helix</keyword>
<feature type="transmembrane region" description="Helical" evidence="1">
    <location>
        <begin position="184"/>
        <end position="204"/>
    </location>
</feature>
<feature type="transmembrane region" description="Helical" evidence="1">
    <location>
        <begin position="150"/>
        <end position="172"/>
    </location>
</feature>
<evidence type="ECO:0000256" key="1">
    <source>
        <dbReference type="SAM" id="Phobius"/>
    </source>
</evidence>
<evidence type="ECO:0000313" key="3">
    <source>
        <dbReference type="Proteomes" id="UP001163203"/>
    </source>
</evidence>
<accession>A0ABY7B458</accession>
<proteinExistence type="predicted"/>
<evidence type="ECO:0000313" key="2">
    <source>
        <dbReference type="EMBL" id="WAL65603.1"/>
    </source>
</evidence>
<reference evidence="2" key="1">
    <citation type="submission" date="2022-11" db="EMBL/GenBank/DDBJ databases">
        <authorList>
            <person name="Mo P."/>
        </authorList>
    </citation>
    <scope>NUCLEOTIDE SEQUENCE</scope>
    <source>
        <strain evidence="2">HUAS 11-8</strain>
    </source>
</reference>
<feature type="transmembrane region" description="Helical" evidence="1">
    <location>
        <begin position="216"/>
        <end position="237"/>
    </location>
</feature>
<gene>
    <name evidence="2" type="ORF">ORV05_32770</name>
</gene>
<feature type="transmembrane region" description="Helical" evidence="1">
    <location>
        <begin position="112"/>
        <end position="138"/>
    </location>
</feature>
<name>A0ABY7B458_9PSEU</name>